<proteinExistence type="inferred from homology"/>
<dbReference type="Proteomes" id="UP001408789">
    <property type="component" value="Unassembled WGS sequence"/>
</dbReference>
<feature type="chain" id="PRO_5043019929" description="Exostosin GT47 domain-containing protein" evidence="7">
    <location>
        <begin position="24"/>
        <end position="309"/>
    </location>
</feature>
<keyword evidence="4" id="KW-0735">Signal-anchor</keyword>
<gene>
    <name evidence="9" type="ORF">SSX86_002840</name>
</gene>
<keyword evidence="6" id="KW-0175">Coiled coil</keyword>
<evidence type="ECO:0000256" key="2">
    <source>
        <dbReference type="ARBA" id="ARBA00010271"/>
    </source>
</evidence>
<feature type="signal peptide" evidence="7">
    <location>
        <begin position="1"/>
        <end position="23"/>
    </location>
</feature>
<dbReference type="InterPro" id="IPR040911">
    <property type="entry name" value="Exostosin_GT47"/>
</dbReference>
<dbReference type="InterPro" id="IPR004263">
    <property type="entry name" value="Exostosin"/>
</dbReference>
<dbReference type="GO" id="GO:0016757">
    <property type="term" value="F:glycosyltransferase activity"/>
    <property type="evidence" value="ECO:0007669"/>
    <property type="project" value="UniProtKB-KW"/>
</dbReference>
<evidence type="ECO:0000313" key="9">
    <source>
        <dbReference type="EMBL" id="KAK9078782.1"/>
    </source>
</evidence>
<evidence type="ECO:0000256" key="4">
    <source>
        <dbReference type="ARBA" id="ARBA00022968"/>
    </source>
</evidence>
<keyword evidence="5" id="KW-0333">Golgi apparatus</keyword>
<accession>A0AAP0DU94</accession>
<comment type="caution">
    <text evidence="9">The sequence shown here is derived from an EMBL/GenBank/DDBJ whole genome shotgun (WGS) entry which is preliminary data.</text>
</comment>
<comment type="subcellular location">
    <subcellularLocation>
        <location evidence="1">Golgi apparatus membrane</location>
        <topology evidence="1">Single-pass type II membrane protein</topology>
    </subcellularLocation>
</comment>
<keyword evidence="10" id="KW-1185">Reference proteome</keyword>
<comment type="similarity">
    <text evidence="2">Belongs to the glycosyltransferase 47 family.</text>
</comment>
<name>A0AAP0DU94_9ASTR</name>
<sequence>MGAATESSITLILLSLIFLEIYASPTNQTPNLSNLPLTATAKLHLQINEAAPEIKKNNIQVARIEKQLAKARGEIHKAIVQKNIASFKRNGSFISEGTIYRNPFSFLQSQTEMMKTFKVWAYKEGEIPLVHDGPMKSIYSIEGHFVEEMEREGNPLAAKHPDEAHAFFIPISVAKIVHYLFSEDDQPQNFPARIRQIFEDYIGVIAERYPYWNRSNGADHFYVSCHDWDVIKVRRVPGSVYQSPVLYAKLWHEMDADNSSSDAVSGYRSFYLNFCVNPHVVVVHHDILHRWSSMATAIEQLTNQKKNQN</sequence>
<evidence type="ECO:0000256" key="3">
    <source>
        <dbReference type="ARBA" id="ARBA00022676"/>
    </source>
</evidence>
<dbReference type="GO" id="GO:0000139">
    <property type="term" value="C:Golgi membrane"/>
    <property type="evidence" value="ECO:0007669"/>
    <property type="project" value="UniProtKB-SubCell"/>
</dbReference>
<evidence type="ECO:0000256" key="5">
    <source>
        <dbReference type="ARBA" id="ARBA00023034"/>
    </source>
</evidence>
<feature type="coiled-coil region" evidence="6">
    <location>
        <begin position="54"/>
        <end position="81"/>
    </location>
</feature>
<feature type="domain" description="Exostosin GT47" evidence="8">
    <location>
        <begin position="115"/>
        <end position="232"/>
    </location>
</feature>
<keyword evidence="3" id="KW-0808">Transferase</keyword>
<keyword evidence="4" id="KW-0812">Transmembrane</keyword>
<keyword evidence="7" id="KW-0732">Signal</keyword>
<evidence type="ECO:0000313" key="10">
    <source>
        <dbReference type="Proteomes" id="UP001408789"/>
    </source>
</evidence>
<keyword evidence="3" id="KW-0328">Glycosyltransferase</keyword>
<evidence type="ECO:0000256" key="1">
    <source>
        <dbReference type="ARBA" id="ARBA00004323"/>
    </source>
</evidence>
<dbReference type="PANTHER" id="PTHR11062">
    <property type="entry name" value="EXOSTOSIN HEPARAN SULFATE GLYCOSYLTRANSFERASE -RELATED"/>
    <property type="match status" value="1"/>
</dbReference>
<dbReference type="EMBL" id="JBCNJP010000006">
    <property type="protein sequence ID" value="KAK9078782.1"/>
    <property type="molecule type" value="Genomic_DNA"/>
</dbReference>
<evidence type="ECO:0000256" key="7">
    <source>
        <dbReference type="SAM" id="SignalP"/>
    </source>
</evidence>
<organism evidence="9 10">
    <name type="scientific">Deinandra increscens subsp. villosa</name>
    <dbReference type="NCBI Taxonomy" id="3103831"/>
    <lineage>
        <taxon>Eukaryota</taxon>
        <taxon>Viridiplantae</taxon>
        <taxon>Streptophyta</taxon>
        <taxon>Embryophyta</taxon>
        <taxon>Tracheophyta</taxon>
        <taxon>Spermatophyta</taxon>
        <taxon>Magnoliopsida</taxon>
        <taxon>eudicotyledons</taxon>
        <taxon>Gunneridae</taxon>
        <taxon>Pentapetalae</taxon>
        <taxon>asterids</taxon>
        <taxon>campanulids</taxon>
        <taxon>Asterales</taxon>
        <taxon>Asteraceae</taxon>
        <taxon>Asteroideae</taxon>
        <taxon>Heliantheae alliance</taxon>
        <taxon>Madieae</taxon>
        <taxon>Madiinae</taxon>
        <taxon>Deinandra</taxon>
    </lineage>
</organism>
<reference evidence="9 10" key="1">
    <citation type="submission" date="2024-04" db="EMBL/GenBank/DDBJ databases">
        <title>The reference genome of an endangered Asteraceae, Deinandra increscens subsp. villosa, native to the Central Coast of California.</title>
        <authorList>
            <person name="Guilliams M."/>
            <person name="Hasenstab-Lehman K."/>
            <person name="Meyer R."/>
            <person name="Mcevoy S."/>
        </authorList>
    </citation>
    <scope>NUCLEOTIDE SEQUENCE [LARGE SCALE GENOMIC DNA]</scope>
    <source>
        <tissue evidence="9">Leaf</tissue>
    </source>
</reference>
<evidence type="ECO:0000259" key="8">
    <source>
        <dbReference type="Pfam" id="PF03016"/>
    </source>
</evidence>
<dbReference type="AlphaFoldDB" id="A0AAP0DU94"/>
<dbReference type="PANTHER" id="PTHR11062:SF124">
    <property type="entry name" value="XYLOGALACTURONAN BETA-1,3-XYLOSYLTRANSFERASE"/>
    <property type="match status" value="1"/>
</dbReference>
<dbReference type="Pfam" id="PF03016">
    <property type="entry name" value="Exostosin_GT47"/>
    <property type="match status" value="1"/>
</dbReference>
<evidence type="ECO:0000256" key="6">
    <source>
        <dbReference type="SAM" id="Coils"/>
    </source>
</evidence>
<protein>
    <recommendedName>
        <fullName evidence="8">Exostosin GT47 domain-containing protein</fullName>
    </recommendedName>
</protein>